<feature type="compositionally biased region" description="Polar residues" evidence="1">
    <location>
        <begin position="1"/>
        <end position="21"/>
    </location>
</feature>
<evidence type="ECO:0000313" key="3">
    <source>
        <dbReference type="EMBL" id="KAA0051786.1"/>
    </source>
</evidence>
<evidence type="ECO:0000256" key="1">
    <source>
        <dbReference type="SAM" id="MobiDB-lite"/>
    </source>
</evidence>
<organism evidence="3 5">
    <name type="scientific">Cucumis melo var. makuwa</name>
    <name type="common">Oriental melon</name>
    <dbReference type="NCBI Taxonomy" id="1194695"/>
    <lineage>
        <taxon>Eukaryota</taxon>
        <taxon>Viridiplantae</taxon>
        <taxon>Streptophyta</taxon>
        <taxon>Embryophyta</taxon>
        <taxon>Tracheophyta</taxon>
        <taxon>Spermatophyta</taxon>
        <taxon>Magnoliopsida</taxon>
        <taxon>eudicotyledons</taxon>
        <taxon>Gunneridae</taxon>
        <taxon>Pentapetalae</taxon>
        <taxon>rosids</taxon>
        <taxon>fabids</taxon>
        <taxon>Cucurbitales</taxon>
        <taxon>Cucurbitaceae</taxon>
        <taxon>Benincaseae</taxon>
        <taxon>Cucumis</taxon>
    </lineage>
</organism>
<dbReference type="EMBL" id="SSTE01011134">
    <property type="protein sequence ID" value="KAA0051786.1"/>
    <property type="molecule type" value="Genomic_DNA"/>
</dbReference>
<accession>A0A5A7UC37</accession>
<dbReference type="Proteomes" id="UP000321947">
    <property type="component" value="Unassembled WGS sequence"/>
</dbReference>
<dbReference type="Proteomes" id="UP000321393">
    <property type="component" value="Unassembled WGS sequence"/>
</dbReference>
<gene>
    <name evidence="4" type="ORF">E5676_scaffold609G001250</name>
    <name evidence="3" type="ORF">E6C27_scaffold60G001920</name>
</gene>
<sequence length="214" mass="25139">MMSKGNTSKALSDINKQPNTRSHSRENQSFEDMPPFEVAKNIWEQLSKPLKGGIIIKENPVINKHSLSFEMLKMTKLEKKVNMLMKVVEERDYEIASLKNHIDRHDAAELRDLLVKQFARTLKANTFDWYTDLEPETIDSWVQLEKDFLNLFYNTRRIVIMIELTATKQEKSELVIDYINRWRALSLDCKDRLTELSAVEMCTQGMHWGLLYIL</sequence>
<dbReference type="OrthoDB" id="1740536at2759"/>
<evidence type="ECO:0000313" key="6">
    <source>
        <dbReference type="Proteomes" id="UP000321947"/>
    </source>
</evidence>
<dbReference type="InterPro" id="IPR005162">
    <property type="entry name" value="Retrotrans_gag_dom"/>
</dbReference>
<dbReference type="PANTHER" id="PTHR33437">
    <property type="entry name" value="OS06G0361200 PROTEIN"/>
    <property type="match status" value="1"/>
</dbReference>
<reference evidence="5 6" key="1">
    <citation type="submission" date="2019-08" db="EMBL/GenBank/DDBJ databases">
        <title>Draft genome sequences of two oriental melons (Cucumis melo L. var makuwa).</title>
        <authorList>
            <person name="Kwon S.-Y."/>
        </authorList>
    </citation>
    <scope>NUCLEOTIDE SEQUENCE [LARGE SCALE GENOMIC DNA]</scope>
    <source>
        <strain evidence="6">cv. Chang Bougi</strain>
        <strain evidence="5">cv. SW 3</strain>
        <tissue evidence="3">Leaf</tissue>
    </source>
</reference>
<dbReference type="Pfam" id="PF03732">
    <property type="entry name" value="Retrotrans_gag"/>
    <property type="match status" value="1"/>
</dbReference>
<name>A0A5A7UC37_CUCMM</name>
<proteinExistence type="predicted"/>
<evidence type="ECO:0000259" key="2">
    <source>
        <dbReference type="Pfam" id="PF03732"/>
    </source>
</evidence>
<dbReference type="AlphaFoldDB" id="A0A5A7UC37"/>
<evidence type="ECO:0000313" key="4">
    <source>
        <dbReference type="EMBL" id="TYK21452.1"/>
    </source>
</evidence>
<comment type="caution">
    <text evidence="3">The sequence shown here is derived from an EMBL/GenBank/DDBJ whole genome shotgun (WGS) entry which is preliminary data.</text>
</comment>
<feature type="region of interest" description="Disordered" evidence="1">
    <location>
        <begin position="1"/>
        <end position="31"/>
    </location>
</feature>
<feature type="domain" description="Retrotransposon gag" evidence="2">
    <location>
        <begin position="122"/>
        <end position="207"/>
    </location>
</feature>
<protein>
    <submittedName>
        <fullName evidence="3">Ty3-gypsy retrotransposon protein</fullName>
    </submittedName>
</protein>
<evidence type="ECO:0000313" key="5">
    <source>
        <dbReference type="Proteomes" id="UP000321393"/>
    </source>
</evidence>
<dbReference type="EMBL" id="SSTD01005662">
    <property type="protein sequence ID" value="TYK21452.1"/>
    <property type="molecule type" value="Genomic_DNA"/>
</dbReference>
<dbReference type="PANTHER" id="PTHR33437:SF2">
    <property type="entry name" value="OS06G0361200 PROTEIN"/>
    <property type="match status" value="1"/>
</dbReference>